<protein>
    <submittedName>
        <fullName evidence="1">Uncharacterized protein</fullName>
    </submittedName>
</protein>
<comment type="caution">
    <text evidence="1">The sequence shown here is derived from an EMBL/GenBank/DDBJ whole genome shotgun (WGS) entry which is preliminary data.</text>
</comment>
<proteinExistence type="predicted"/>
<evidence type="ECO:0000313" key="1">
    <source>
        <dbReference type="EMBL" id="ETR71424.1"/>
    </source>
</evidence>
<reference evidence="2" key="1">
    <citation type="submission" date="2012-11" db="EMBL/GenBank/DDBJ databases">
        <authorList>
            <person name="Lucero-Rivera Y.E."/>
            <person name="Tovar-Ramirez D."/>
        </authorList>
    </citation>
    <scope>NUCLEOTIDE SEQUENCE [LARGE SCALE GENOMIC DNA]</scope>
    <source>
        <strain evidence="2">Araruama</strain>
    </source>
</reference>
<evidence type="ECO:0000313" key="2">
    <source>
        <dbReference type="Proteomes" id="UP000189670"/>
    </source>
</evidence>
<feature type="non-terminal residue" evidence="1">
    <location>
        <position position="1"/>
    </location>
</feature>
<dbReference type="EMBL" id="ATBP01000269">
    <property type="protein sequence ID" value="ETR71424.1"/>
    <property type="molecule type" value="Genomic_DNA"/>
</dbReference>
<accession>A0A1V1P9H1</accession>
<dbReference type="AlphaFoldDB" id="A0A1V1P9H1"/>
<dbReference type="Proteomes" id="UP000189670">
    <property type="component" value="Unassembled WGS sequence"/>
</dbReference>
<organism evidence="1 2">
    <name type="scientific">Candidatus Magnetoglobus multicellularis str. Araruama</name>
    <dbReference type="NCBI Taxonomy" id="890399"/>
    <lineage>
        <taxon>Bacteria</taxon>
        <taxon>Pseudomonadati</taxon>
        <taxon>Thermodesulfobacteriota</taxon>
        <taxon>Desulfobacteria</taxon>
        <taxon>Desulfobacterales</taxon>
        <taxon>Desulfobacteraceae</taxon>
        <taxon>Candidatus Magnetoglobus</taxon>
    </lineage>
</organism>
<sequence length="125" mass="13965">SCSLSSARKRGFSIITGVLHENDLDYYVADAIGAFCVTQSCMEPVSTENLIKAEEKMKESSCVIDTGFPIGDLNQGNLELLNRACEMNKNIFSLRKEKQIHAKTNQLFSCNDEQELLNILEENLS</sequence>
<gene>
    <name evidence="1" type="ORF">OMM_08129</name>
</gene>
<name>A0A1V1P9H1_9BACT</name>